<proteinExistence type="predicted"/>
<dbReference type="AlphaFoldDB" id="A0A269PD18"/>
<evidence type="ECO:0000313" key="1">
    <source>
        <dbReference type="EMBL" id="PAJ69465.1"/>
    </source>
</evidence>
<dbReference type="GO" id="GO:0005829">
    <property type="term" value="C:cytosol"/>
    <property type="evidence" value="ECO:0007669"/>
    <property type="project" value="TreeGrafter"/>
</dbReference>
<dbReference type="PANTHER" id="PTHR10000:SF8">
    <property type="entry name" value="HAD SUPERFAMILY HYDROLASE-LIKE, TYPE 3"/>
    <property type="match status" value="1"/>
</dbReference>
<name>A0A269PD18_9CORY</name>
<evidence type="ECO:0000313" key="2">
    <source>
        <dbReference type="Proteomes" id="UP000215771"/>
    </source>
</evidence>
<dbReference type="Gene3D" id="3.40.50.1000">
    <property type="entry name" value="HAD superfamily/HAD-like"/>
    <property type="match status" value="1"/>
</dbReference>
<protein>
    <recommendedName>
        <fullName evidence="3">Hydrolase</fullName>
    </recommendedName>
</protein>
<dbReference type="Pfam" id="PF08282">
    <property type="entry name" value="Hydrolase_3"/>
    <property type="match status" value="1"/>
</dbReference>
<dbReference type="InterPro" id="IPR036412">
    <property type="entry name" value="HAD-like_sf"/>
</dbReference>
<gene>
    <name evidence="1" type="ORF">CIG21_07775</name>
</gene>
<evidence type="ECO:0008006" key="3">
    <source>
        <dbReference type="Google" id="ProtNLM"/>
    </source>
</evidence>
<dbReference type="GO" id="GO:0000287">
    <property type="term" value="F:magnesium ion binding"/>
    <property type="evidence" value="ECO:0007669"/>
    <property type="project" value="TreeGrafter"/>
</dbReference>
<sequence>MKIAAFDFDGTLHHPDEPNGFSPADLAAIQAWRDAGHLAISATGRSRSALAYGMRGSTLAFDYQVLSNGASATTGDNRELIFGYTIDPDVLLAALDAFGERAGLAIYGTTISPVDGVFADNTGGVSHFTEHFTPMTRADIPEHQFAVVPIWVPTDEALRREVVAWGESLAGDYTVAQNQQYVDIMAPGRTKGAGILELLDRLHIDRSDVELFTFGDSWNDMSMHAIADHSYSFAHSPADVRAATDHVITRVADALSPR</sequence>
<dbReference type="InterPro" id="IPR023214">
    <property type="entry name" value="HAD_sf"/>
</dbReference>
<dbReference type="Proteomes" id="UP000215771">
    <property type="component" value="Unassembled WGS sequence"/>
</dbReference>
<comment type="caution">
    <text evidence="1">The sequence shown here is derived from an EMBL/GenBank/DDBJ whole genome shotgun (WGS) entry which is preliminary data.</text>
</comment>
<dbReference type="PANTHER" id="PTHR10000">
    <property type="entry name" value="PHOSPHOSERINE PHOSPHATASE"/>
    <property type="match status" value="1"/>
</dbReference>
<dbReference type="EMBL" id="NQMQ01000014">
    <property type="protein sequence ID" value="PAJ69465.1"/>
    <property type="molecule type" value="Genomic_DNA"/>
</dbReference>
<dbReference type="Gene3D" id="3.30.1240.10">
    <property type="match status" value="1"/>
</dbReference>
<accession>A0A269PD18</accession>
<organism evidence="1 2">
    <name type="scientific">Corynebacterium hadale</name>
    <dbReference type="NCBI Taxonomy" id="2026255"/>
    <lineage>
        <taxon>Bacteria</taxon>
        <taxon>Bacillati</taxon>
        <taxon>Actinomycetota</taxon>
        <taxon>Actinomycetes</taxon>
        <taxon>Mycobacteriales</taxon>
        <taxon>Corynebacteriaceae</taxon>
        <taxon>Corynebacterium</taxon>
    </lineage>
</organism>
<dbReference type="SUPFAM" id="SSF56784">
    <property type="entry name" value="HAD-like"/>
    <property type="match status" value="1"/>
</dbReference>
<dbReference type="RefSeq" id="WP_095277755.1">
    <property type="nucleotide sequence ID" value="NZ_CP047655.1"/>
</dbReference>
<reference evidence="1 2" key="1">
    <citation type="submission" date="2017-08" db="EMBL/GenBank/DDBJ databases">
        <authorList>
            <person name="de Groot N.N."/>
        </authorList>
    </citation>
    <scope>NUCLEOTIDE SEQUENCE [LARGE SCALE GENOMIC DNA]</scope>
    <source>
        <strain evidence="1 2">NBT06-6</strain>
    </source>
</reference>
<dbReference type="GO" id="GO:0016791">
    <property type="term" value="F:phosphatase activity"/>
    <property type="evidence" value="ECO:0007669"/>
    <property type="project" value="TreeGrafter"/>
</dbReference>